<gene>
    <name evidence="9" type="ORF">ACFYNQ_05415</name>
</gene>
<feature type="transmembrane region" description="Helical" evidence="7">
    <location>
        <begin position="181"/>
        <end position="208"/>
    </location>
</feature>
<feature type="transmembrane region" description="Helical" evidence="7">
    <location>
        <begin position="75"/>
        <end position="93"/>
    </location>
</feature>
<evidence type="ECO:0000256" key="4">
    <source>
        <dbReference type="ARBA" id="ARBA00022692"/>
    </source>
</evidence>
<keyword evidence="3" id="KW-1003">Cell membrane</keyword>
<evidence type="ECO:0000313" key="10">
    <source>
        <dbReference type="Proteomes" id="UP001601303"/>
    </source>
</evidence>
<feature type="transmembrane region" description="Helical" evidence="7">
    <location>
        <begin position="228"/>
        <end position="250"/>
    </location>
</feature>
<dbReference type="Pfam" id="PF00528">
    <property type="entry name" value="BPD_transp_1"/>
    <property type="match status" value="1"/>
</dbReference>
<comment type="similarity">
    <text evidence="7">Belongs to the binding-protein-dependent transport system permease family.</text>
</comment>
<dbReference type="PANTHER" id="PTHR30151">
    <property type="entry name" value="ALKANE SULFONATE ABC TRANSPORTER-RELATED, MEMBRANE SUBUNIT"/>
    <property type="match status" value="1"/>
</dbReference>
<feature type="transmembrane region" description="Helical" evidence="7">
    <location>
        <begin position="105"/>
        <end position="127"/>
    </location>
</feature>
<feature type="transmembrane region" description="Helical" evidence="7">
    <location>
        <begin position="133"/>
        <end position="160"/>
    </location>
</feature>
<dbReference type="InterPro" id="IPR000515">
    <property type="entry name" value="MetI-like"/>
</dbReference>
<keyword evidence="6 7" id="KW-0472">Membrane</keyword>
<dbReference type="Proteomes" id="UP001601303">
    <property type="component" value="Unassembled WGS sequence"/>
</dbReference>
<keyword evidence="2 7" id="KW-0813">Transport</keyword>
<evidence type="ECO:0000256" key="2">
    <source>
        <dbReference type="ARBA" id="ARBA00022448"/>
    </source>
</evidence>
<evidence type="ECO:0000256" key="6">
    <source>
        <dbReference type="ARBA" id="ARBA00023136"/>
    </source>
</evidence>
<dbReference type="InterPro" id="IPR035906">
    <property type="entry name" value="MetI-like_sf"/>
</dbReference>
<dbReference type="EMBL" id="JBIAHM010000002">
    <property type="protein sequence ID" value="MFE9598005.1"/>
    <property type="molecule type" value="Genomic_DNA"/>
</dbReference>
<dbReference type="RefSeq" id="WP_388103065.1">
    <property type="nucleotide sequence ID" value="NZ_JBIAHM010000002.1"/>
</dbReference>
<comment type="caution">
    <text evidence="9">The sequence shown here is derived from an EMBL/GenBank/DDBJ whole genome shotgun (WGS) entry which is preliminary data.</text>
</comment>
<feature type="domain" description="ABC transmembrane type-1" evidence="8">
    <location>
        <begin position="67"/>
        <end position="248"/>
    </location>
</feature>
<name>A0ABW6LVT5_9ACTN</name>
<evidence type="ECO:0000256" key="3">
    <source>
        <dbReference type="ARBA" id="ARBA00022475"/>
    </source>
</evidence>
<keyword evidence="4 7" id="KW-0812">Transmembrane</keyword>
<dbReference type="SUPFAM" id="SSF161098">
    <property type="entry name" value="MetI-like"/>
    <property type="match status" value="1"/>
</dbReference>
<evidence type="ECO:0000256" key="5">
    <source>
        <dbReference type="ARBA" id="ARBA00022989"/>
    </source>
</evidence>
<comment type="subcellular location">
    <subcellularLocation>
        <location evidence="1 7">Cell membrane</location>
        <topology evidence="1 7">Multi-pass membrane protein</topology>
    </subcellularLocation>
</comment>
<organism evidence="9 10">
    <name type="scientific">Streptomyces hokutonensis</name>
    <dbReference type="NCBI Taxonomy" id="1306990"/>
    <lineage>
        <taxon>Bacteria</taxon>
        <taxon>Bacillati</taxon>
        <taxon>Actinomycetota</taxon>
        <taxon>Actinomycetes</taxon>
        <taxon>Kitasatosporales</taxon>
        <taxon>Streptomycetaceae</taxon>
        <taxon>Streptomyces</taxon>
    </lineage>
</organism>
<dbReference type="PROSITE" id="PS50928">
    <property type="entry name" value="ABC_TM1"/>
    <property type="match status" value="1"/>
</dbReference>
<keyword evidence="10" id="KW-1185">Reference proteome</keyword>
<feature type="transmembrane region" description="Helical" evidence="7">
    <location>
        <begin position="21"/>
        <end position="39"/>
    </location>
</feature>
<accession>A0ABW6LVT5</accession>
<reference evidence="9 10" key="1">
    <citation type="submission" date="2024-10" db="EMBL/GenBank/DDBJ databases">
        <title>The Natural Products Discovery Center: Release of the First 8490 Sequenced Strains for Exploring Actinobacteria Biosynthetic Diversity.</title>
        <authorList>
            <person name="Kalkreuter E."/>
            <person name="Kautsar S.A."/>
            <person name="Yang D."/>
            <person name="Bader C.D."/>
            <person name="Teijaro C.N."/>
            <person name="Fluegel L."/>
            <person name="Davis C.M."/>
            <person name="Simpson J.R."/>
            <person name="Lauterbach L."/>
            <person name="Steele A.D."/>
            <person name="Gui C."/>
            <person name="Meng S."/>
            <person name="Li G."/>
            <person name="Viehrig K."/>
            <person name="Ye F."/>
            <person name="Su P."/>
            <person name="Kiefer A.F."/>
            <person name="Nichols A."/>
            <person name="Cepeda A.J."/>
            <person name="Yan W."/>
            <person name="Fan B."/>
            <person name="Jiang Y."/>
            <person name="Adhikari A."/>
            <person name="Zheng C.-J."/>
            <person name="Schuster L."/>
            <person name="Cowan T.M."/>
            <person name="Smanski M.J."/>
            <person name="Chevrette M.G."/>
            <person name="De Carvalho L.P.S."/>
            <person name="Shen B."/>
        </authorList>
    </citation>
    <scope>NUCLEOTIDE SEQUENCE [LARGE SCALE GENOMIC DNA]</scope>
    <source>
        <strain evidence="9 10">NPDC006488</strain>
    </source>
</reference>
<protein>
    <submittedName>
        <fullName evidence="9">ABC transporter permease</fullName>
    </submittedName>
</protein>
<dbReference type="PANTHER" id="PTHR30151:SF20">
    <property type="entry name" value="ABC TRANSPORTER PERMEASE PROTEIN HI_0355-RELATED"/>
    <property type="match status" value="1"/>
</dbReference>
<dbReference type="CDD" id="cd06261">
    <property type="entry name" value="TM_PBP2"/>
    <property type="match status" value="1"/>
</dbReference>
<sequence length="263" mass="27658">MKRVLAAQPPGLRRVLSAGPPLLAAVCALAGWWLVTVVFDIRPFLLPAPPDVVDAFGRLPGYLLRQTWQTFTETAVGFGLAVGAGLVTAVLLTASRGVERAVMPLLVAVNAVPKIAVAPLLVVWLGFGTAPKVFMVALLAWFPVVVSTTAGLTSVPLELTELAHSLTASRWQTYRKLRIPWALPQVFIGLRLGVTLAVVGAVVGEFAGGDQGLGYVIVASGGNADTPLAFAAMALLSAMSVLLFYAVVLAERALLPWAREITG</sequence>
<evidence type="ECO:0000256" key="7">
    <source>
        <dbReference type="RuleBase" id="RU363032"/>
    </source>
</evidence>
<dbReference type="Gene3D" id="1.10.3720.10">
    <property type="entry name" value="MetI-like"/>
    <property type="match status" value="1"/>
</dbReference>
<evidence type="ECO:0000313" key="9">
    <source>
        <dbReference type="EMBL" id="MFE9598005.1"/>
    </source>
</evidence>
<evidence type="ECO:0000256" key="1">
    <source>
        <dbReference type="ARBA" id="ARBA00004651"/>
    </source>
</evidence>
<evidence type="ECO:0000259" key="8">
    <source>
        <dbReference type="PROSITE" id="PS50928"/>
    </source>
</evidence>
<keyword evidence="5 7" id="KW-1133">Transmembrane helix</keyword>
<proteinExistence type="inferred from homology"/>